<dbReference type="Pfam" id="PF01594">
    <property type="entry name" value="AI-2E_transport"/>
    <property type="match status" value="1"/>
</dbReference>
<keyword evidence="10" id="KW-1185">Reference proteome</keyword>
<protein>
    <submittedName>
        <fullName evidence="9">Predicted PurR-regulated permease PerM</fullName>
    </submittedName>
</protein>
<keyword evidence="7 8" id="KW-0472">Membrane</keyword>
<feature type="transmembrane region" description="Helical" evidence="8">
    <location>
        <begin position="139"/>
        <end position="164"/>
    </location>
</feature>
<keyword evidence="3" id="KW-0813">Transport</keyword>
<evidence type="ECO:0000256" key="2">
    <source>
        <dbReference type="ARBA" id="ARBA00009773"/>
    </source>
</evidence>
<sequence length="369" mass="41977">MRILRPFIYGGVIAYLLIPVCNYIWRKSEQLTVKVIKSKEKRQRFNKSISIFLSILFGLAMVVTLLYLVIPQVYTSIMRILQDLPYNVNQLIEWVQGILQRNPTINGYVEKFGQSMNINFQDWLESTIIPNFKSLLSGFSIGVFGFVNFIKDAFVGIIVAIYILSNRTKFAAQAKKVLYSCFNLNKANAILEEMRFANKMFSGFVNGKILDSLIIGVICFVFMYFAKMPYAMLISVIVGVTNIIPFFGPFIGAIPSGLIILMVNPEKCLYFIIFILILQQFDGNILGPKILGDSIGVDSFWVLFSILLFGGIFGFTGMVLGVPTFAVIQDIIKKLINSSLRKKELSTTRDTYNNLDKIDEENKYHYFND</sequence>
<feature type="transmembrane region" description="Helical" evidence="8">
    <location>
        <begin position="6"/>
        <end position="25"/>
    </location>
</feature>
<evidence type="ECO:0000256" key="3">
    <source>
        <dbReference type="ARBA" id="ARBA00022448"/>
    </source>
</evidence>
<evidence type="ECO:0000256" key="6">
    <source>
        <dbReference type="ARBA" id="ARBA00022989"/>
    </source>
</evidence>
<dbReference type="PANTHER" id="PTHR21716">
    <property type="entry name" value="TRANSMEMBRANE PROTEIN"/>
    <property type="match status" value="1"/>
</dbReference>
<evidence type="ECO:0000256" key="4">
    <source>
        <dbReference type="ARBA" id="ARBA00022475"/>
    </source>
</evidence>
<dbReference type="AlphaFoldDB" id="A0A1M6PU45"/>
<keyword evidence="5 8" id="KW-0812">Transmembrane</keyword>
<feature type="transmembrane region" description="Helical" evidence="8">
    <location>
        <begin position="299"/>
        <end position="328"/>
    </location>
</feature>
<proteinExistence type="inferred from homology"/>
<feature type="transmembrane region" description="Helical" evidence="8">
    <location>
        <begin position="45"/>
        <end position="70"/>
    </location>
</feature>
<evidence type="ECO:0000313" key="9">
    <source>
        <dbReference type="EMBL" id="SHK11435.1"/>
    </source>
</evidence>
<comment type="similarity">
    <text evidence="2">Belongs to the autoinducer-2 exporter (AI-2E) (TC 2.A.86) family.</text>
</comment>
<feature type="transmembrane region" description="Helical" evidence="8">
    <location>
        <begin position="209"/>
        <end position="226"/>
    </location>
</feature>
<dbReference type="GO" id="GO:0055085">
    <property type="term" value="P:transmembrane transport"/>
    <property type="evidence" value="ECO:0007669"/>
    <property type="project" value="TreeGrafter"/>
</dbReference>
<name>A0A1M6PU45_9CLOT</name>
<keyword evidence="6 8" id="KW-1133">Transmembrane helix</keyword>
<feature type="transmembrane region" description="Helical" evidence="8">
    <location>
        <begin position="268"/>
        <end position="287"/>
    </location>
</feature>
<evidence type="ECO:0000313" key="10">
    <source>
        <dbReference type="Proteomes" id="UP000183952"/>
    </source>
</evidence>
<dbReference type="STRING" id="1121331.SAMN02745248_01805"/>
<gene>
    <name evidence="9" type="ORF">SAMN02745248_01805</name>
</gene>
<accession>A0A1M6PU45</accession>
<keyword evidence="4" id="KW-1003">Cell membrane</keyword>
<comment type="subcellular location">
    <subcellularLocation>
        <location evidence="1">Cell membrane</location>
        <topology evidence="1">Multi-pass membrane protein</topology>
    </subcellularLocation>
</comment>
<feature type="transmembrane region" description="Helical" evidence="8">
    <location>
        <begin position="232"/>
        <end position="261"/>
    </location>
</feature>
<evidence type="ECO:0000256" key="5">
    <source>
        <dbReference type="ARBA" id="ARBA00022692"/>
    </source>
</evidence>
<evidence type="ECO:0000256" key="1">
    <source>
        <dbReference type="ARBA" id="ARBA00004651"/>
    </source>
</evidence>
<evidence type="ECO:0000256" key="7">
    <source>
        <dbReference type="ARBA" id="ARBA00023136"/>
    </source>
</evidence>
<dbReference type="Proteomes" id="UP000183952">
    <property type="component" value="Unassembled WGS sequence"/>
</dbReference>
<evidence type="ECO:0000256" key="8">
    <source>
        <dbReference type="SAM" id="Phobius"/>
    </source>
</evidence>
<reference evidence="9 10" key="1">
    <citation type="submission" date="2016-11" db="EMBL/GenBank/DDBJ databases">
        <authorList>
            <person name="Jaros S."/>
            <person name="Januszkiewicz K."/>
            <person name="Wedrychowicz H."/>
        </authorList>
    </citation>
    <scope>NUCLEOTIDE SEQUENCE [LARGE SCALE GENOMIC DNA]</scope>
    <source>
        <strain evidence="9 10">DSM 3090</strain>
    </source>
</reference>
<dbReference type="PANTHER" id="PTHR21716:SF53">
    <property type="entry name" value="PERMEASE PERM-RELATED"/>
    <property type="match status" value="1"/>
</dbReference>
<organism evidence="9 10">
    <name type="scientific">Hathewaya proteolytica DSM 3090</name>
    <dbReference type="NCBI Taxonomy" id="1121331"/>
    <lineage>
        <taxon>Bacteria</taxon>
        <taxon>Bacillati</taxon>
        <taxon>Bacillota</taxon>
        <taxon>Clostridia</taxon>
        <taxon>Eubacteriales</taxon>
        <taxon>Clostridiaceae</taxon>
        <taxon>Hathewaya</taxon>
    </lineage>
</organism>
<dbReference type="EMBL" id="FRAD01000014">
    <property type="protein sequence ID" value="SHK11435.1"/>
    <property type="molecule type" value="Genomic_DNA"/>
</dbReference>
<dbReference type="GO" id="GO:0005886">
    <property type="term" value="C:plasma membrane"/>
    <property type="evidence" value="ECO:0007669"/>
    <property type="project" value="UniProtKB-SubCell"/>
</dbReference>
<dbReference type="InterPro" id="IPR002549">
    <property type="entry name" value="AI-2E-like"/>
</dbReference>